<evidence type="ECO:0000256" key="1">
    <source>
        <dbReference type="SAM" id="Phobius"/>
    </source>
</evidence>
<name>G0QT90_ICHMU</name>
<dbReference type="PANTHER" id="PTHR38899:SF1">
    <property type="entry name" value="PROTEIN KINASE"/>
    <property type="match status" value="1"/>
</dbReference>
<keyword evidence="1" id="KW-1133">Transmembrane helix</keyword>
<dbReference type="RefSeq" id="XP_004035049.1">
    <property type="nucleotide sequence ID" value="XM_004035001.1"/>
</dbReference>
<proteinExistence type="predicted"/>
<gene>
    <name evidence="2" type="ORF">IMG5_106960</name>
</gene>
<keyword evidence="2" id="KW-0418">Kinase</keyword>
<sequence>MQSLQYGSVYIITNALLGWVEQTSSYFLPYVNKILQTEKIQIISARSKYEQYFPNDHLKWKIEAFKDLSNYFDKQIITNIICIGDSHIEMQASHHLSKLFQVFLVKTIKLKAQPRIDELVKQLQLIDQNFEQIYKEFKNLKIKLEKQLFLFFNFKINIQIYKKQKILIIFKILQIDTQQIYQQINKKYYIYKLLSSIYIFILIYQNIK</sequence>
<reference evidence="2 3" key="1">
    <citation type="submission" date="2011-07" db="EMBL/GenBank/DDBJ databases">
        <authorList>
            <person name="Coyne R."/>
            <person name="Brami D."/>
            <person name="Johnson J."/>
            <person name="Hostetler J."/>
            <person name="Hannick L."/>
            <person name="Clark T."/>
            <person name="Cassidy-Hanley D."/>
            <person name="Inman J."/>
        </authorList>
    </citation>
    <scope>NUCLEOTIDE SEQUENCE [LARGE SCALE GENOMIC DNA]</scope>
    <source>
        <strain evidence="2 3">G5</strain>
    </source>
</reference>
<dbReference type="OMA" id="SHNETLD"/>
<dbReference type="AlphaFoldDB" id="G0QT90"/>
<dbReference type="GO" id="GO:0016301">
    <property type="term" value="F:kinase activity"/>
    <property type="evidence" value="ECO:0007669"/>
    <property type="project" value="UniProtKB-KW"/>
</dbReference>
<feature type="transmembrane region" description="Helical" evidence="1">
    <location>
        <begin position="189"/>
        <end position="207"/>
    </location>
</feature>
<dbReference type="PANTHER" id="PTHR38899">
    <property type="entry name" value="DOMAIN OOKINETE PROTEIN, PUTATIVE-RELATED"/>
    <property type="match status" value="1"/>
</dbReference>
<evidence type="ECO:0000313" key="3">
    <source>
        <dbReference type="Proteomes" id="UP000008983"/>
    </source>
</evidence>
<dbReference type="EMBL" id="GL983847">
    <property type="protein sequence ID" value="EGR31563.1"/>
    <property type="molecule type" value="Genomic_DNA"/>
</dbReference>
<organism evidence="2 3">
    <name type="scientific">Ichthyophthirius multifiliis</name>
    <name type="common">White spot disease agent</name>
    <name type="synonym">Ich</name>
    <dbReference type="NCBI Taxonomy" id="5932"/>
    <lineage>
        <taxon>Eukaryota</taxon>
        <taxon>Sar</taxon>
        <taxon>Alveolata</taxon>
        <taxon>Ciliophora</taxon>
        <taxon>Intramacronucleata</taxon>
        <taxon>Oligohymenophorea</taxon>
        <taxon>Hymenostomatida</taxon>
        <taxon>Ophryoglenina</taxon>
        <taxon>Ichthyophthirius</taxon>
    </lineage>
</organism>
<dbReference type="InParanoid" id="G0QT90"/>
<keyword evidence="3" id="KW-1185">Reference proteome</keyword>
<dbReference type="GeneID" id="14907704"/>
<dbReference type="eggNOG" id="ENOG502S2WN">
    <property type="taxonomic scope" value="Eukaryota"/>
</dbReference>
<keyword evidence="2" id="KW-0808">Transferase</keyword>
<evidence type="ECO:0000313" key="2">
    <source>
        <dbReference type="EMBL" id="EGR31563.1"/>
    </source>
</evidence>
<protein>
    <submittedName>
        <fullName evidence="2">Protein kinase, putative</fullName>
    </submittedName>
</protein>
<accession>G0QT90</accession>
<dbReference type="OrthoDB" id="166018at2759"/>
<dbReference type="Proteomes" id="UP000008983">
    <property type="component" value="Unassembled WGS sequence"/>
</dbReference>
<keyword evidence="1" id="KW-0812">Transmembrane</keyword>
<keyword evidence="1" id="KW-0472">Membrane</keyword>